<feature type="non-terminal residue" evidence="2">
    <location>
        <position position="1"/>
    </location>
</feature>
<feature type="compositionally biased region" description="Basic and acidic residues" evidence="1">
    <location>
        <begin position="30"/>
        <end position="39"/>
    </location>
</feature>
<dbReference type="EMBL" id="QKKF02019534">
    <property type="protein sequence ID" value="RZF39879.1"/>
    <property type="molecule type" value="Genomic_DNA"/>
</dbReference>
<sequence length="108" mass="11818">KKKEEKKDTEKEVSGAFKKMGEAMKKKKEEKKNGGEKEAFTPPSKPGIPGIPGGGLFAHVKGGLMKNLRTIEESSIRKPSAISFASNLNKEKMDDGMRARVPPPSHKI</sequence>
<evidence type="ECO:0000256" key="1">
    <source>
        <dbReference type="SAM" id="MobiDB-lite"/>
    </source>
</evidence>
<protein>
    <submittedName>
        <fullName evidence="2">Uncharacterized protein</fullName>
    </submittedName>
</protein>
<gene>
    <name evidence="2" type="ORF">LSTR_LSTR008484</name>
</gene>
<dbReference type="AlphaFoldDB" id="A0A482X206"/>
<comment type="caution">
    <text evidence="2">The sequence shown here is derived from an EMBL/GenBank/DDBJ whole genome shotgun (WGS) entry which is preliminary data.</text>
</comment>
<organism evidence="2 3">
    <name type="scientific">Laodelphax striatellus</name>
    <name type="common">Small brown planthopper</name>
    <name type="synonym">Delphax striatella</name>
    <dbReference type="NCBI Taxonomy" id="195883"/>
    <lineage>
        <taxon>Eukaryota</taxon>
        <taxon>Metazoa</taxon>
        <taxon>Ecdysozoa</taxon>
        <taxon>Arthropoda</taxon>
        <taxon>Hexapoda</taxon>
        <taxon>Insecta</taxon>
        <taxon>Pterygota</taxon>
        <taxon>Neoptera</taxon>
        <taxon>Paraneoptera</taxon>
        <taxon>Hemiptera</taxon>
        <taxon>Auchenorrhyncha</taxon>
        <taxon>Fulgoroidea</taxon>
        <taxon>Delphacidae</taxon>
        <taxon>Criomorphinae</taxon>
        <taxon>Laodelphax</taxon>
    </lineage>
</organism>
<feature type="region of interest" description="Disordered" evidence="1">
    <location>
        <begin position="88"/>
        <end position="108"/>
    </location>
</feature>
<name>A0A482X206_LAOST</name>
<dbReference type="InParanoid" id="A0A482X206"/>
<reference evidence="2 3" key="1">
    <citation type="journal article" date="2017" name="Gigascience">
        <title>Genome sequence of the small brown planthopper, Laodelphax striatellus.</title>
        <authorList>
            <person name="Zhu J."/>
            <person name="Jiang F."/>
            <person name="Wang X."/>
            <person name="Yang P."/>
            <person name="Bao Y."/>
            <person name="Zhao W."/>
            <person name="Wang W."/>
            <person name="Lu H."/>
            <person name="Wang Q."/>
            <person name="Cui N."/>
            <person name="Li J."/>
            <person name="Chen X."/>
            <person name="Luo L."/>
            <person name="Yu J."/>
            <person name="Kang L."/>
            <person name="Cui F."/>
        </authorList>
    </citation>
    <scope>NUCLEOTIDE SEQUENCE [LARGE SCALE GENOMIC DNA]</scope>
    <source>
        <strain evidence="2">Lst14</strain>
    </source>
</reference>
<evidence type="ECO:0000313" key="2">
    <source>
        <dbReference type="EMBL" id="RZF39879.1"/>
    </source>
</evidence>
<accession>A0A482X206</accession>
<feature type="compositionally biased region" description="Basic and acidic residues" evidence="1">
    <location>
        <begin position="89"/>
        <end position="98"/>
    </location>
</feature>
<evidence type="ECO:0000313" key="3">
    <source>
        <dbReference type="Proteomes" id="UP000291343"/>
    </source>
</evidence>
<feature type="region of interest" description="Disordered" evidence="1">
    <location>
        <begin position="1"/>
        <end position="54"/>
    </location>
</feature>
<dbReference type="Proteomes" id="UP000291343">
    <property type="component" value="Unassembled WGS sequence"/>
</dbReference>
<feature type="compositionally biased region" description="Basic and acidic residues" evidence="1">
    <location>
        <begin position="1"/>
        <end position="24"/>
    </location>
</feature>
<proteinExistence type="predicted"/>
<keyword evidence="3" id="KW-1185">Reference proteome</keyword>